<organism evidence="2 3">
    <name type="scientific">Tilletiopsis washingtonensis</name>
    <dbReference type="NCBI Taxonomy" id="58919"/>
    <lineage>
        <taxon>Eukaryota</taxon>
        <taxon>Fungi</taxon>
        <taxon>Dikarya</taxon>
        <taxon>Basidiomycota</taxon>
        <taxon>Ustilaginomycotina</taxon>
        <taxon>Exobasidiomycetes</taxon>
        <taxon>Entylomatales</taxon>
        <taxon>Entylomatales incertae sedis</taxon>
        <taxon>Tilletiopsis</taxon>
    </lineage>
</organism>
<dbReference type="EMBL" id="KZ819288">
    <property type="protein sequence ID" value="PWN99419.1"/>
    <property type="molecule type" value="Genomic_DNA"/>
</dbReference>
<dbReference type="Proteomes" id="UP000245946">
    <property type="component" value="Unassembled WGS sequence"/>
</dbReference>
<dbReference type="RefSeq" id="XP_025599698.1">
    <property type="nucleotide sequence ID" value="XM_025744006.1"/>
</dbReference>
<feature type="non-terminal residue" evidence="2">
    <location>
        <position position="115"/>
    </location>
</feature>
<proteinExistence type="predicted"/>
<protein>
    <submittedName>
        <fullName evidence="2">Uncharacterized protein</fullName>
    </submittedName>
</protein>
<feature type="compositionally biased region" description="Low complexity" evidence="1">
    <location>
        <begin position="18"/>
        <end position="34"/>
    </location>
</feature>
<keyword evidence="3" id="KW-1185">Reference proteome</keyword>
<sequence>MAQTHLAPLLAARLAARGQLASRTPRAAGSGSSHSHVRGRELGAPLVDTRALKRAAAEGAQEEEGQSESDSEDGSEYEEEQEEDVQPKAVKEAREEQSVNASAVGFATAGAGRVL</sequence>
<evidence type="ECO:0000313" key="3">
    <source>
        <dbReference type="Proteomes" id="UP000245946"/>
    </source>
</evidence>
<dbReference type="AlphaFoldDB" id="A0A316ZD23"/>
<feature type="compositionally biased region" description="Acidic residues" evidence="1">
    <location>
        <begin position="60"/>
        <end position="84"/>
    </location>
</feature>
<name>A0A316ZD23_9BASI</name>
<feature type="compositionally biased region" description="Basic and acidic residues" evidence="1">
    <location>
        <begin position="85"/>
        <end position="97"/>
    </location>
</feature>
<feature type="region of interest" description="Disordered" evidence="1">
    <location>
        <begin position="18"/>
        <end position="115"/>
    </location>
</feature>
<reference evidence="2 3" key="1">
    <citation type="journal article" date="2018" name="Mol. Biol. Evol.">
        <title>Broad Genomic Sampling Reveals a Smut Pathogenic Ancestry of the Fungal Clade Ustilaginomycotina.</title>
        <authorList>
            <person name="Kijpornyongpan T."/>
            <person name="Mondo S.J."/>
            <person name="Barry K."/>
            <person name="Sandor L."/>
            <person name="Lee J."/>
            <person name="Lipzen A."/>
            <person name="Pangilinan J."/>
            <person name="LaButti K."/>
            <person name="Hainaut M."/>
            <person name="Henrissat B."/>
            <person name="Grigoriev I.V."/>
            <person name="Spatafora J.W."/>
            <person name="Aime M.C."/>
        </authorList>
    </citation>
    <scope>NUCLEOTIDE SEQUENCE [LARGE SCALE GENOMIC DNA]</scope>
    <source>
        <strain evidence="2 3">MCA 4186</strain>
    </source>
</reference>
<evidence type="ECO:0000313" key="2">
    <source>
        <dbReference type="EMBL" id="PWN99419.1"/>
    </source>
</evidence>
<evidence type="ECO:0000256" key="1">
    <source>
        <dbReference type="SAM" id="MobiDB-lite"/>
    </source>
</evidence>
<gene>
    <name evidence="2" type="ORF">FA09DRAFT_337549</name>
</gene>
<accession>A0A316ZD23</accession>
<dbReference type="GeneID" id="37271550"/>